<name>A0ABS3E5Z4_9GAMM</name>
<feature type="compositionally biased region" description="Polar residues" evidence="4">
    <location>
        <begin position="1"/>
        <end position="26"/>
    </location>
</feature>
<dbReference type="Pfam" id="PF00120">
    <property type="entry name" value="Gln-synt_C"/>
    <property type="match status" value="1"/>
</dbReference>
<protein>
    <submittedName>
        <fullName evidence="6">Glutamine synthetase</fullName>
    </submittedName>
</protein>
<feature type="domain" description="GS catalytic" evidence="5">
    <location>
        <begin position="150"/>
        <end position="488"/>
    </location>
</feature>
<dbReference type="EMBL" id="JAEKJR010000002">
    <property type="protein sequence ID" value="MBN8430730.1"/>
    <property type="molecule type" value="Genomic_DNA"/>
</dbReference>
<comment type="similarity">
    <text evidence="2 3">Belongs to the glutamine synthetase family.</text>
</comment>
<dbReference type="InterPro" id="IPR008146">
    <property type="entry name" value="Gln_synth_cat_dom"/>
</dbReference>
<evidence type="ECO:0000259" key="5">
    <source>
        <dbReference type="PROSITE" id="PS51987"/>
    </source>
</evidence>
<dbReference type="Proteomes" id="UP000664293">
    <property type="component" value="Unassembled WGS sequence"/>
</dbReference>
<evidence type="ECO:0000313" key="7">
    <source>
        <dbReference type="Proteomes" id="UP000664293"/>
    </source>
</evidence>
<evidence type="ECO:0000256" key="3">
    <source>
        <dbReference type="RuleBase" id="RU000384"/>
    </source>
</evidence>
<dbReference type="SUPFAM" id="SSF55931">
    <property type="entry name" value="Glutamine synthetase/guanido kinase"/>
    <property type="match status" value="1"/>
</dbReference>
<reference evidence="6 7" key="1">
    <citation type="submission" date="2020-12" db="EMBL/GenBank/DDBJ databases">
        <title>Oil enriched cultivation method for isolating marine PHA-producing bacteria.</title>
        <authorList>
            <person name="Zheng W."/>
            <person name="Yu S."/>
            <person name="Huang Y."/>
        </authorList>
    </citation>
    <scope>NUCLEOTIDE SEQUENCE [LARGE SCALE GENOMIC DNA]</scope>
    <source>
        <strain evidence="6 7">SN0-2</strain>
    </source>
</reference>
<evidence type="ECO:0000256" key="1">
    <source>
        <dbReference type="ARBA" id="ARBA00022598"/>
    </source>
</evidence>
<accession>A0ABS3E5Z4</accession>
<sequence>MDESTELPSSSSAPLNTTVSSPSPAATGTPRVLNPRQVRTVAEARQIVEARGLTHVKVGLFDNDGVMRGKYMSREKFFSALDKGFAFCDVVLGWDIQDQLYDNARYTGWHTGYPDAPVRILPHTCREVPFEDGMLLFLAEFEGAAEAVCPRALLRRVIERCDKLGFVPFGALEYEFFVFDETPDSARAKGYRDLKPFTPGWFGYSMIRNSVHADLYHEILALAEQMDFPIEGLHTETGPGVLEAAIAVDTAEAAGDKAALFKTFIKVLAERRGLMATFMAKWSNDYPGQSGHIHLSLRNKNDNTSAFFAEGEPHSMSDTQRHFLAGQQRLMPELLCMVAPTINSYRRMIPGFWAPTDATWGVENRTAALRVIPGSDKSQRQEYRLGAADANPYLALAVALGSGLYGIEQGWEPGEAVAGNAYAVDHPAELSLPRTLWEAAQRLRQSPAARELFGDDFVEHFAASREWEEREYRKHVGEWELQRYFEII</sequence>
<feature type="region of interest" description="Disordered" evidence="4">
    <location>
        <begin position="1"/>
        <end position="33"/>
    </location>
</feature>
<proteinExistence type="inferred from homology"/>
<organism evidence="6 7">
    <name type="scientific">Microbulbifer salipaludis</name>
    <dbReference type="NCBI Taxonomy" id="187980"/>
    <lineage>
        <taxon>Bacteria</taxon>
        <taxon>Pseudomonadati</taxon>
        <taxon>Pseudomonadota</taxon>
        <taxon>Gammaproteobacteria</taxon>
        <taxon>Cellvibrionales</taxon>
        <taxon>Microbulbiferaceae</taxon>
        <taxon>Microbulbifer</taxon>
    </lineage>
</organism>
<dbReference type="PANTHER" id="PTHR43785">
    <property type="entry name" value="GAMMA-GLUTAMYLPUTRESCINE SYNTHETASE"/>
    <property type="match status" value="1"/>
</dbReference>
<dbReference type="PROSITE" id="PS51987">
    <property type="entry name" value="GS_CATALYTIC"/>
    <property type="match status" value="1"/>
</dbReference>
<evidence type="ECO:0000256" key="4">
    <source>
        <dbReference type="SAM" id="MobiDB-lite"/>
    </source>
</evidence>
<dbReference type="SMART" id="SM01230">
    <property type="entry name" value="Gln-synt_C"/>
    <property type="match status" value="1"/>
</dbReference>
<keyword evidence="1" id="KW-0436">Ligase</keyword>
<dbReference type="Gene3D" id="3.30.590.10">
    <property type="entry name" value="Glutamine synthetase/guanido kinase, catalytic domain"/>
    <property type="match status" value="1"/>
</dbReference>
<evidence type="ECO:0000256" key="2">
    <source>
        <dbReference type="PROSITE-ProRule" id="PRU01331"/>
    </source>
</evidence>
<gene>
    <name evidence="6" type="ORF">JF535_07685</name>
</gene>
<comment type="caution">
    <text evidence="6">The sequence shown here is derived from an EMBL/GenBank/DDBJ whole genome shotgun (WGS) entry which is preliminary data.</text>
</comment>
<dbReference type="RefSeq" id="WP_207000908.1">
    <property type="nucleotide sequence ID" value="NZ_JAEKJR010000002.1"/>
</dbReference>
<keyword evidence="7" id="KW-1185">Reference proteome</keyword>
<dbReference type="PANTHER" id="PTHR43785:SF12">
    <property type="entry name" value="TYPE-1 GLUTAMINE SYNTHETASE 2"/>
    <property type="match status" value="1"/>
</dbReference>
<evidence type="ECO:0000313" key="6">
    <source>
        <dbReference type="EMBL" id="MBN8430730.1"/>
    </source>
</evidence>
<dbReference type="InterPro" id="IPR014746">
    <property type="entry name" value="Gln_synth/guanido_kin_cat_dom"/>
</dbReference>